<dbReference type="InterPro" id="IPR009057">
    <property type="entry name" value="Homeodomain-like_sf"/>
</dbReference>
<accession>A0ABX0JKC7</accession>
<evidence type="ECO:0000256" key="3">
    <source>
        <dbReference type="ARBA" id="ARBA00023163"/>
    </source>
</evidence>
<protein>
    <submittedName>
        <fullName evidence="7">Response regulator</fullName>
    </submittedName>
</protein>
<evidence type="ECO:0000259" key="6">
    <source>
        <dbReference type="PROSITE" id="PS50110"/>
    </source>
</evidence>
<dbReference type="EMBL" id="JAAOIW010000019">
    <property type="protein sequence ID" value="NHN34481.1"/>
    <property type="molecule type" value="Genomic_DNA"/>
</dbReference>
<dbReference type="CDD" id="cd17536">
    <property type="entry name" value="REC_YesN-like"/>
    <property type="match status" value="1"/>
</dbReference>
<gene>
    <name evidence="7" type="ORF">G9U52_32320</name>
</gene>
<keyword evidence="1" id="KW-0805">Transcription regulation</keyword>
<name>A0ABX0JKC7_9BACL</name>
<dbReference type="Gene3D" id="3.40.50.2300">
    <property type="match status" value="1"/>
</dbReference>
<dbReference type="Pfam" id="PF17853">
    <property type="entry name" value="GGDEF_2"/>
    <property type="match status" value="1"/>
</dbReference>
<feature type="domain" description="HTH araC/xylS-type" evidence="5">
    <location>
        <begin position="356"/>
        <end position="454"/>
    </location>
</feature>
<dbReference type="SMART" id="SM00448">
    <property type="entry name" value="REC"/>
    <property type="match status" value="1"/>
</dbReference>
<dbReference type="InterPro" id="IPR020449">
    <property type="entry name" value="Tscrpt_reg_AraC-type_HTH"/>
</dbReference>
<sequence>MYRLLIADDEALEREGIEWIVTRMMPNIFEVLHAENGRVAIQKADEFRPHIILMDIRMPGIQGLEALKEIKAQNPQIKMVVVTAYEYFEYAKEALSLGVKEYLIKPAKREQVVTLLQRLVAEIDQDQRKRNEEFTMRDKFIQLLPLAETEMALVFMSDQVNETEVGHLADILELTIDKGCALVIALPEFGLTSEKELGMEKKKIYETVKNFTKGFIKNRTGCVVSSMVHWHMVIFLLEKAHMKDEVLREEAFFLGTKLVETLHQQRSIDATIGIGSVQADIEGIRRSYFEAVFASTYHKKWGNLCRFEDLQILTVEGQGEASDKFIANNTTDRTYVELAIKRIRDEREQRTWSVLDSAITFIKGKFQEDLSLEDVAEHVHLNPHYFSKVFKQQTGETFIDYVTRLRIERAKEFIRDGQFSLKEVCYLVGYKDPNYFSRVFKKVTGLTPTDYRINYNQA</sequence>
<evidence type="ECO:0000259" key="5">
    <source>
        <dbReference type="PROSITE" id="PS01124"/>
    </source>
</evidence>
<evidence type="ECO:0000256" key="4">
    <source>
        <dbReference type="PROSITE-ProRule" id="PRU00169"/>
    </source>
</evidence>
<dbReference type="SUPFAM" id="SSF52172">
    <property type="entry name" value="CheY-like"/>
    <property type="match status" value="1"/>
</dbReference>
<proteinExistence type="predicted"/>
<dbReference type="SMART" id="SM00342">
    <property type="entry name" value="HTH_ARAC"/>
    <property type="match status" value="1"/>
</dbReference>
<dbReference type="Proteomes" id="UP001165962">
    <property type="component" value="Unassembled WGS sequence"/>
</dbReference>
<dbReference type="Pfam" id="PF12833">
    <property type="entry name" value="HTH_18"/>
    <property type="match status" value="1"/>
</dbReference>
<comment type="caution">
    <text evidence="7">The sequence shown here is derived from an EMBL/GenBank/DDBJ whole genome shotgun (WGS) entry which is preliminary data.</text>
</comment>
<dbReference type="InterPro" id="IPR018062">
    <property type="entry name" value="HTH_AraC-typ_CS"/>
</dbReference>
<reference evidence="7" key="1">
    <citation type="submission" date="2020-03" db="EMBL/GenBank/DDBJ databases">
        <title>Draft sequencing of Paenibacilllus sp. S3N08.</title>
        <authorList>
            <person name="Kim D.-U."/>
        </authorList>
    </citation>
    <scope>NUCLEOTIDE SEQUENCE</scope>
    <source>
        <strain evidence="7">S3N08</strain>
    </source>
</reference>
<dbReference type="PROSITE" id="PS50110">
    <property type="entry name" value="RESPONSE_REGULATORY"/>
    <property type="match status" value="1"/>
</dbReference>
<dbReference type="InterPro" id="IPR011006">
    <property type="entry name" value="CheY-like_superfamily"/>
</dbReference>
<dbReference type="InterPro" id="IPR041522">
    <property type="entry name" value="CdaR_GGDEF"/>
</dbReference>
<dbReference type="InterPro" id="IPR001789">
    <property type="entry name" value="Sig_transdc_resp-reg_receiver"/>
</dbReference>
<feature type="domain" description="Response regulatory" evidence="6">
    <location>
        <begin position="3"/>
        <end position="120"/>
    </location>
</feature>
<keyword evidence="4" id="KW-0597">Phosphoprotein</keyword>
<dbReference type="Pfam" id="PF00072">
    <property type="entry name" value="Response_reg"/>
    <property type="match status" value="1"/>
</dbReference>
<evidence type="ECO:0000256" key="1">
    <source>
        <dbReference type="ARBA" id="ARBA00023015"/>
    </source>
</evidence>
<dbReference type="PROSITE" id="PS00041">
    <property type="entry name" value="HTH_ARAC_FAMILY_1"/>
    <property type="match status" value="1"/>
</dbReference>
<dbReference type="PRINTS" id="PR00032">
    <property type="entry name" value="HTHARAC"/>
</dbReference>
<dbReference type="RefSeq" id="WP_166155452.1">
    <property type="nucleotide sequence ID" value="NZ_JAAOIW010000019.1"/>
</dbReference>
<dbReference type="PANTHER" id="PTHR43280">
    <property type="entry name" value="ARAC-FAMILY TRANSCRIPTIONAL REGULATOR"/>
    <property type="match status" value="1"/>
</dbReference>
<keyword evidence="8" id="KW-1185">Reference proteome</keyword>
<keyword evidence="2" id="KW-0238">DNA-binding</keyword>
<dbReference type="SUPFAM" id="SSF46689">
    <property type="entry name" value="Homeodomain-like"/>
    <property type="match status" value="2"/>
</dbReference>
<evidence type="ECO:0000256" key="2">
    <source>
        <dbReference type="ARBA" id="ARBA00023125"/>
    </source>
</evidence>
<dbReference type="Gene3D" id="1.10.10.60">
    <property type="entry name" value="Homeodomain-like"/>
    <property type="match status" value="2"/>
</dbReference>
<organism evidence="7 8">
    <name type="scientific">Paenibacillus agricola</name>
    <dbReference type="NCBI Taxonomy" id="2716264"/>
    <lineage>
        <taxon>Bacteria</taxon>
        <taxon>Bacillati</taxon>
        <taxon>Bacillota</taxon>
        <taxon>Bacilli</taxon>
        <taxon>Bacillales</taxon>
        <taxon>Paenibacillaceae</taxon>
        <taxon>Paenibacillus</taxon>
    </lineage>
</organism>
<keyword evidence="3" id="KW-0804">Transcription</keyword>
<dbReference type="InterPro" id="IPR018060">
    <property type="entry name" value="HTH_AraC"/>
</dbReference>
<feature type="modified residue" description="4-aspartylphosphate" evidence="4">
    <location>
        <position position="55"/>
    </location>
</feature>
<dbReference type="PANTHER" id="PTHR43280:SF2">
    <property type="entry name" value="HTH-TYPE TRANSCRIPTIONAL REGULATOR EXSA"/>
    <property type="match status" value="1"/>
</dbReference>
<evidence type="ECO:0000313" key="8">
    <source>
        <dbReference type="Proteomes" id="UP001165962"/>
    </source>
</evidence>
<dbReference type="PROSITE" id="PS01124">
    <property type="entry name" value="HTH_ARAC_FAMILY_2"/>
    <property type="match status" value="1"/>
</dbReference>
<evidence type="ECO:0000313" key="7">
    <source>
        <dbReference type="EMBL" id="NHN34481.1"/>
    </source>
</evidence>